<name>W9R7L4_9ROSA</name>
<feature type="compositionally biased region" description="Acidic residues" evidence="10">
    <location>
        <begin position="38"/>
        <end position="53"/>
    </location>
</feature>
<dbReference type="PROSITE" id="PS50294">
    <property type="entry name" value="WD_REPEATS_REGION"/>
    <property type="match status" value="3"/>
</dbReference>
<keyword evidence="12" id="KW-1185">Reference proteome</keyword>
<dbReference type="GO" id="GO:0034511">
    <property type="term" value="F:U3 snoRNA binding"/>
    <property type="evidence" value="ECO:0007669"/>
    <property type="project" value="InterPro"/>
</dbReference>
<dbReference type="InterPro" id="IPR019775">
    <property type="entry name" value="WD40_repeat_CS"/>
</dbReference>
<dbReference type="GO" id="GO:0006364">
    <property type="term" value="P:rRNA processing"/>
    <property type="evidence" value="ECO:0007669"/>
    <property type="project" value="UniProtKB-KW"/>
</dbReference>
<evidence type="ECO:0000256" key="6">
    <source>
        <dbReference type="ARBA" id="ARBA00022884"/>
    </source>
</evidence>
<keyword evidence="4 9" id="KW-0853">WD repeat</keyword>
<evidence type="ECO:0000256" key="7">
    <source>
        <dbReference type="ARBA" id="ARBA00023242"/>
    </source>
</evidence>
<dbReference type="InterPro" id="IPR015943">
    <property type="entry name" value="WD40/YVTN_repeat-like_dom_sf"/>
</dbReference>
<evidence type="ECO:0000256" key="10">
    <source>
        <dbReference type="SAM" id="MobiDB-lite"/>
    </source>
</evidence>
<feature type="region of interest" description="Disordered" evidence="10">
    <location>
        <begin position="1"/>
        <end position="119"/>
    </location>
</feature>
<dbReference type="PANTHER" id="PTHR19865">
    <property type="entry name" value="U3 SMALL NUCLEOLAR RNA INTERACTING PROTEIN 2"/>
    <property type="match status" value="1"/>
</dbReference>
<feature type="compositionally biased region" description="Acidic residues" evidence="10">
    <location>
        <begin position="101"/>
        <end position="110"/>
    </location>
</feature>
<organism evidence="11 12">
    <name type="scientific">Morus notabilis</name>
    <dbReference type="NCBI Taxonomy" id="981085"/>
    <lineage>
        <taxon>Eukaryota</taxon>
        <taxon>Viridiplantae</taxon>
        <taxon>Streptophyta</taxon>
        <taxon>Embryophyta</taxon>
        <taxon>Tracheophyta</taxon>
        <taxon>Spermatophyta</taxon>
        <taxon>Magnoliopsida</taxon>
        <taxon>eudicotyledons</taxon>
        <taxon>Gunneridae</taxon>
        <taxon>Pentapetalae</taxon>
        <taxon>rosids</taxon>
        <taxon>fabids</taxon>
        <taxon>Rosales</taxon>
        <taxon>Moraceae</taxon>
        <taxon>Moreae</taxon>
        <taxon>Morus</taxon>
    </lineage>
</organism>
<dbReference type="SUPFAM" id="SSF50978">
    <property type="entry name" value="WD40 repeat-like"/>
    <property type="match status" value="1"/>
</dbReference>
<dbReference type="AlphaFoldDB" id="W9R7L4"/>
<dbReference type="EMBL" id="KE344673">
    <property type="protein sequence ID" value="EXB75236.1"/>
    <property type="molecule type" value="Genomic_DNA"/>
</dbReference>
<dbReference type="KEGG" id="mnt:21408691"/>
<keyword evidence="3" id="KW-0698">rRNA processing</keyword>
<accession>W9R7L4</accession>
<dbReference type="SMART" id="SM00320">
    <property type="entry name" value="WD40"/>
    <property type="match status" value="6"/>
</dbReference>
<keyword evidence="8" id="KW-0687">Ribonucleoprotein</keyword>
<evidence type="ECO:0000256" key="4">
    <source>
        <dbReference type="ARBA" id="ARBA00022574"/>
    </source>
</evidence>
<dbReference type="InterPro" id="IPR039241">
    <property type="entry name" value="Rrp9-like"/>
</dbReference>
<dbReference type="OrthoDB" id="189968at2759"/>
<protein>
    <submittedName>
        <fullName evidence="11">U3 small nucleolar RNA-interacting protein 2</fullName>
    </submittedName>
</protein>
<dbReference type="STRING" id="981085.W9R7L4"/>
<dbReference type="PROSITE" id="PS50082">
    <property type="entry name" value="WD_REPEATS_2"/>
    <property type="match status" value="3"/>
</dbReference>
<dbReference type="Proteomes" id="UP000030645">
    <property type="component" value="Unassembled WGS sequence"/>
</dbReference>
<keyword evidence="5" id="KW-0677">Repeat</keyword>
<feature type="repeat" description="WD" evidence="9">
    <location>
        <begin position="156"/>
        <end position="197"/>
    </location>
</feature>
<comment type="subcellular location">
    <subcellularLocation>
        <location evidence="1">Nucleus</location>
        <location evidence="1">Nucleolus</location>
    </subcellularLocation>
</comment>
<proteinExistence type="inferred from homology"/>
<feature type="compositionally biased region" description="Acidic residues" evidence="10">
    <location>
        <begin position="60"/>
        <end position="69"/>
    </location>
</feature>
<sequence>MKNKKGSGQKKANKRFSLSKDSFFAGNDSKRRRKVDGDGEGDVVESSNSEDDYYLGGSDAGEDEATEEKEEQKETADEARKRLAMAHLDRMRDIARRAKEEDDDEEESEKEDEKGARDSLVAQILQQKQLEDSGRVRRSIASRIREPEASDQFQVLVKHRQSVTAVALSEDDLKGFSASKDGSIMHWDVDSGKGEKYRWPSSEVLRSHGAKDPQGRATKHSKTVLALAVSSDGRYLASGGSDRHVHLWDTRTREHIQAFPGHRGPVSCLAFRQGSSELFSGSYDRTVKIWNAEDRAYINSLFGHQSEVLTIDCLQKERVLAVGRDRSMQLFKVPEESRLVFRAPASSLECCCFISNDGFLSGSDDGSVELWSVMRKKPVCIVKNAHALFAANQKFGGESERIPNGHIENGDHASENFDSSSVYSWVSSVTLCRGSDLAASGAGNGSVRLWAIGSETKDIQPLYNLPLVGFANSLAFAKSGEFLVAGVGQEPRLGRWGRIPAAQNGVAVHPLKLS</sequence>
<dbReference type="FunFam" id="2.130.10.10:FF:000483">
    <property type="entry name" value="U3 snoRNP-associated protein-like EMB2271"/>
    <property type="match status" value="1"/>
</dbReference>
<evidence type="ECO:0000313" key="12">
    <source>
        <dbReference type="Proteomes" id="UP000030645"/>
    </source>
</evidence>
<reference evidence="12" key="1">
    <citation type="submission" date="2013-01" db="EMBL/GenBank/DDBJ databases">
        <title>Draft Genome Sequence of a Mulberry Tree, Morus notabilis C.K. Schneid.</title>
        <authorList>
            <person name="He N."/>
            <person name="Zhao S."/>
        </authorList>
    </citation>
    <scope>NUCLEOTIDE SEQUENCE</scope>
</reference>
<keyword evidence="6" id="KW-0694">RNA-binding</keyword>
<dbReference type="Pfam" id="PF00400">
    <property type="entry name" value="WD40"/>
    <property type="match status" value="4"/>
</dbReference>
<evidence type="ECO:0000313" key="11">
    <source>
        <dbReference type="EMBL" id="EXB75236.1"/>
    </source>
</evidence>
<evidence type="ECO:0000256" key="2">
    <source>
        <dbReference type="ARBA" id="ARBA00006777"/>
    </source>
</evidence>
<feature type="repeat" description="WD" evidence="9">
    <location>
        <begin position="217"/>
        <end position="258"/>
    </location>
</feature>
<feature type="compositionally biased region" description="Basic residues" evidence="10">
    <location>
        <begin position="1"/>
        <end position="14"/>
    </location>
</feature>
<keyword evidence="7" id="KW-0539">Nucleus</keyword>
<dbReference type="InterPro" id="IPR020472">
    <property type="entry name" value="WD40_PAC1"/>
</dbReference>
<evidence type="ECO:0000256" key="1">
    <source>
        <dbReference type="ARBA" id="ARBA00004604"/>
    </source>
</evidence>
<dbReference type="GO" id="GO:0032040">
    <property type="term" value="C:small-subunit processome"/>
    <property type="evidence" value="ECO:0007669"/>
    <property type="project" value="TreeGrafter"/>
</dbReference>
<dbReference type="Gene3D" id="2.130.10.10">
    <property type="entry name" value="YVTN repeat-like/Quinoprotein amine dehydrogenase"/>
    <property type="match status" value="1"/>
</dbReference>
<dbReference type="eggNOG" id="KOG0299">
    <property type="taxonomic scope" value="Eukaryota"/>
</dbReference>
<dbReference type="InterPro" id="IPR036322">
    <property type="entry name" value="WD40_repeat_dom_sf"/>
</dbReference>
<dbReference type="PANTHER" id="PTHR19865:SF0">
    <property type="entry name" value="U3 SMALL NUCLEOLAR RNA-INTERACTING PROTEIN 2"/>
    <property type="match status" value="1"/>
</dbReference>
<dbReference type="PROSITE" id="PS00678">
    <property type="entry name" value="WD_REPEATS_1"/>
    <property type="match status" value="1"/>
</dbReference>
<dbReference type="PRINTS" id="PR00320">
    <property type="entry name" value="GPROTEINBRPT"/>
</dbReference>
<gene>
    <name evidence="11" type="ORF">L484_026018</name>
</gene>
<comment type="similarity">
    <text evidence="2">Belongs to the WD repeat RRP9 family.</text>
</comment>
<feature type="repeat" description="WD" evidence="9">
    <location>
        <begin position="259"/>
        <end position="300"/>
    </location>
</feature>
<feature type="compositionally biased region" description="Basic and acidic residues" evidence="10">
    <location>
        <begin position="70"/>
        <end position="100"/>
    </location>
</feature>
<dbReference type="InterPro" id="IPR001680">
    <property type="entry name" value="WD40_rpt"/>
</dbReference>
<evidence type="ECO:0000256" key="8">
    <source>
        <dbReference type="ARBA" id="ARBA00023274"/>
    </source>
</evidence>
<evidence type="ECO:0000256" key="5">
    <source>
        <dbReference type="ARBA" id="ARBA00022737"/>
    </source>
</evidence>
<evidence type="ECO:0000256" key="9">
    <source>
        <dbReference type="PROSITE-ProRule" id="PRU00221"/>
    </source>
</evidence>
<evidence type="ECO:0000256" key="3">
    <source>
        <dbReference type="ARBA" id="ARBA00022552"/>
    </source>
</evidence>